<organism evidence="1 2">
    <name type="scientific">Flavobacterium hercynium</name>
    <dbReference type="NCBI Taxonomy" id="387094"/>
    <lineage>
        <taxon>Bacteria</taxon>
        <taxon>Pseudomonadati</taxon>
        <taxon>Bacteroidota</taxon>
        <taxon>Flavobacteriia</taxon>
        <taxon>Flavobacteriales</taxon>
        <taxon>Flavobacteriaceae</taxon>
        <taxon>Flavobacterium</taxon>
    </lineage>
</organism>
<evidence type="ECO:0000313" key="2">
    <source>
        <dbReference type="Proteomes" id="UP000198345"/>
    </source>
</evidence>
<dbReference type="OrthoDB" id="5702951at2"/>
<dbReference type="RefSeq" id="WP_089051032.1">
    <property type="nucleotide sequence ID" value="NZ_FXTV01000006.1"/>
</dbReference>
<reference evidence="1 2" key="1">
    <citation type="submission" date="2016-11" db="EMBL/GenBank/DDBJ databases">
        <title>Whole genomes of Flavobacteriaceae.</title>
        <authorList>
            <person name="Stine C."/>
            <person name="Li C."/>
            <person name="Tadesse D."/>
        </authorList>
    </citation>
    <scope>NUCLEOTIDE SEQUENCE [LARGE SCALE GENOMIC DNA]</scope>
    <source>
        <strain evidence="1 2">DSM 18292</strain>
    </source>
</reference>
<evidence type="ECO:0000313" key="1">
    <source>
        <dbReference type="EMBL" id="OXA87291.1"/>
    </source>
</evidence>
<gene>
    <name evidence="1" type="ORF">B0A66_16905</name>
</gene>
<dbReference type="PROSITE" id="PS51257">
    <property type="entry name" value="PROKAR_LIPOPROTEIN"/>
    <property type="match status" value="1"/>
</dbReference>
<dbReference type="Proteomes" id="UP000198345">
    <property type="component" value="Unassembled WGS sequence"/>
</dbReference>
<name>A0A226H0V1_9FLAO</name>
<dbReference type="EMBL" id="MUGW01000036">
    <property type="protein sequence ID" value="OXA87291.1"/>
    <property type="molecule type" value="Genomic_DNA"/>
</dbReference>
<protein>
    <recommendedName>
        <fullName evidence="3">DUF2931 domain-containing protein</fullName>
    </recommendedName>
</protein>
<sequence length="363" mass="41561">MKKIFYFSTTIILSIIILTSCQNNMKKKKYSWVATVCTPRNYPALIFSGHLIVGKTLNSGYVYMPFDRIINSRHLGNNDGSSSGEATGIAPKFLDITWMSFTENKSYSGVFELDSEKIESLMINGSDRPYWDPETKKIGIANDRHFAINTGLFPGGMVVLYVFSQSSMTIVGRYQAHEDYNVDWKVAFPNMEHNNKMDGYVADIVSRFPQEIKDQIANNTIPFGYWETLFREYHIMPLIKAEDKVETIRLKYINGEAESIFLSLNGNSMPIKKRAIPRKINIVWHDVNDVRMETDIFFDEKKSKAIFERIGTAEPIGFVIDIDRNTKPRETEGISIKLKISSGEIDMQEAIESQESFTKPKPY</sequence>
<evidence type="ECO:0008006" key="3">
    <source>
        <dbReference type="Google" id="ProtNLM"/>
    </source>
</evidence>
<proteinExistence type="predicted"/>
<dbReference type="Pfam" id="PF11153">
    <property type="entry name" value="DUF2931"/>
    <property type="match status" value="1"/>
</dbReference>
<accession>A0A226H0V1</accession>
<comment type="caution">
    <text evidence="1">The sequence shown here is derived from an EMBL/GenBank/DDBJ whole genome shotgun (WGS) entry which is preliminary data.</text>
</comment>
<keyword evidence="2" id="KW-1185">Reference proteome</keyword>
<dbReference type="AlphaFoldDB" id="A0A226H0V1"/>
<dbReference type="InterPro" id="IPR021326">
    <property type="entry name" value="DUF2931"/>
</dbReference>